<organism evidence="3 4">
    <name type="scientific">Polyrhizophydium stewartii</name>
    <dbReference type="NCBI Taxonomy" id="2732419"/>
    <lineage>
        <taxon>Eukaryota</taxon>
        <taxon>Fungi</taxon>
        <taxon>Fungi incertae sedis</taxon>
        <taxon>Chytridiomycota</taxon>
        <taxon>Chytridiomycota incertae sedis</taxon>
        <taxon>Chytridiomycetes</taxon>
        <taxon>Rhizophydiales</taxon>
        <taxon>Rhizophydiales incertae sedis</taxon>
        <taxon>Polyrhizophydium</taxon>
    </lineage>
</organism>
<dbReference type="InterPro" id="IPR039604">
    <property type="entry name" value="Bfr1"/>
</dbReference>
<sequence length="439" mass="47970">MRPAPRLPPLLREAQRLRRDKEIQDKIPAKGSNDSTATLKNELREKLNAQMQQMKDLSAKRTKLVEEIAAIQAGLKKKSEAAKSEKDKLGYKTVDEIDAQIKQLELDLQSGQAKLIEEKRMVAEISNLKKARKVLEGHSSQQSSAESEKAKIDAIRAELKTLDGERDAVREATNATRAELNTVSDSLKETRVSFSGLLEQKKAAKAAVDAAFDKLRTARADFKKAKDDYFAWEREERNKRQEAFKARQAEEREARIVAQAERELEDAEIPAFSEEISLCSALIQFLNSQAGSSAAAAAKPASRPASGRAIDSAMPAGATLMVRKADRDDDFMVLGKKNKKNAGKSANGTNGAAPAAPASTARPIRLDIVMVNQFISLGLAIPVSTDDIPATLEQLEAKKKTFMENQAAQTAANKKAAQERIAKLRESAKEAEPAPAAEA</sequence>
<feature type="compositionally biased region" description="Basic and acidic residues" evidence="2">
    <location>
        <begin position="416"/>
        <end position="432"/>
    </location>
</feature>
<comment type="caution">
    <text evidence="3">The sequence shown here is derived from an EMBL/GenBank/DDBJ whole genome shotgun (WGS) entry which is preliminary data.</text>
</comment>
<reference evidence="3 4" key="1">
    <citation type="submission" date="2023-09" db="EMBL/GenBank/DDBJ databases">
        <title>Pangenome analysis of Batrachochytrium dendrobatidis and related Chytrids.</title>
        <authorList>
            <person name="Yacoub M.N."/>
            <person name="Stajich J.E."/>
            <person name="James T.Y."/>
        </authorList>
    </citation>
    <scope>NUCLEOTIDE SEQUENCE [LARGE SCALE GENOMIC DNA]</scope>
    <source>
        <strain evidence="3 4">JEL0888</strain>
    </source>
</reference>
<gene>
    <name evidence="3" type="primary">BFR1</name>
    <name evidence="3" type="ORF">HK105_205373</name>
</gene>
<evidence type="ECO:0000313" key="4">
    <source>
        <dbReference type="Proteomes" id="UP001527925"/>
    </source>
</evidence>
<feature type="coiled-coil region" evidence="1">
    <location>
        <begin position="40"/>
        <end position="67"/>
    </location>
</feature>
<feature type="region of interest" description="Disordered" evidence="2">
    <location>
        <begin position="1"/>
        <end position="40"/>
    </location>
</feature>
<evidence type="ECO:0000256" key="2">
    <source>
        <dbReference type="SAM" id="MobiDB-lite"/>
    </source>
</evidence>
<feature type="compositionally biased region" description="Basic and acidic residues" evidence="2">
    <location>
        <begin position="13"/>
        <end position="28"/>
    </location>
</feature>
<name>A0ABR4N6G8_9FUNG</name>
<feature type="compositionally biased region" description="Low complexity" evidence="2">
    <location>
        <begin position="343"/>
        <end position="358"/>
    </location>
</feature>
<proteinExistence type="predicted"/>
<feature type="coiled-coil region" evidence="1">
    <location>
        <begin position="94"/>
        <end position="121"/>
    </location>
</feature>
<evidence type="ECO:0000313" key="3">
    <source>
        <dbReference type="EMBL" id="KAL2915050.1"/>
    </source>
</evidence>
<keyword evidence="4" id="KW-1185">Reference proteome</keyword>
<accession>A0ABR4N6G8</accession>
<dbReference type="PANTHER" id="PTHR31027">
    <property type="entry name" value="NUCLEAR SEGREGATION PROTEIN BFR1"/>
    <property type="match status" value="1"/>
</dbReference>
<keyword evidence="1" id="KW-0175">Coiled coil</keyword>
<dbReference type="EMBL" id="JADGIZ020000027">
    <property type="protein sequence ID" value="KAL2915050.1"/>
    <property type="molecule type" value="Genomic_DNA"/>
</dbReference>
<feature type="coiled-coil region" evidence="1">
    <location>
        <begin position="145"/>
        <end position="172"/>
    </location>
</feature>
<feature type="region of interest" description="Disordered" evidence="2">
    <location>
        <begin position="338"/>
        <end position="358"/>
    </location>
</feature>
<dbReference type="PANTHER" id="PTHR31027:SF2">
    <property type="entry name" value="LEBERCILIN DOMAIN-CONTAINING PROTEIN"/>
    <property type="match status" value="1"/>
</dbReference>
<protein>
    <submittedName>
        <fullName evidence="3">Multicopy suppressor of BFA (Brefeldin A)</fullName>
    </submittedName>
</protein>
<feature type="region of interest" description="Disordered" evidence="2">
    <location>
        <begin position="406"/>
        <end position="439"/>
    </location>
</feature>
<evidence type="ECO:0000256" key="1">
    <source>
        <dbReference type="SAM" id="Coils"/>
    </source>
</evidence>
<feature type="compositionally biased region" description="Low complexity" evidence="2">
    <location>
        <begin position="406"/>
        <end position="415"/>
    </location>
</feature>
<dbReference type="Proteomes" id="UP001527925">
    <property type="component" value="Unassembled WGS sequence"/>
</dbReference>